<name>A0A2U1D9B6_9LACO</name>
<evidence type="ECO:0000256" key="1">
    <source>
        <dbReference type="SAM" id="Phobius"/>
    </source>
</evidence>
<dbReference type="InterPro" id="IPR024529">
    <property type="entry name" value="ECF_trnsprt_substrate-spec"/>
</dbReference>
<keyword evidence="1" id="KW-0472">Membrane</keyword>
<gene>
    <name evidence="2" type="ORF">C7384_10418</name>
</gene>
<keyword evidence="3" id="KW-1185">Reference proteome</keyword>
<evidence type="ECO:0000313" key="3">
    <source>
        <dbReference type="Proteomes" id="UP000245433"/>
    </source>
</evidence>
<feature type="transmembrane region" description="Helical" evidence="1">
    <location>
        <begin position="110"/>
        <end position="134"/>
    </location>
</feature>
<comment type="caution">
    <text evidence="2">The sequence shown here is derived from an EMBL/GenBank/DDBJ whole genome shotgun (WGS) entry which is preliminary data.</text>
</comment>
<dbReference type="EMBL" id="QEKT01000004">
    <property type="protein sequence ID" value="PVY84276.1"/>
    <property type="molecule type" value="Genomic_DNA"/>
</dbReference>
<keyword evidence="1" id="KW-1133">Transmembrane helix</keyword>
<sequence length="195" mass="22344">MEHLTRSKWKLPLLNTRQLVVLALLMALSIVLGRLSFSLPLLQIGFTFIATSLIAKWYGPLWSMLIAAVMDVLKFFLFPTGAGFFLGFTVSAILAALIYANGYYQQDHVSWLRVIITVSLVIFIVNVGLNSLWLNMMYSRIHSWQTFVSFITPRLVKNVLFLPVQVAMTYYLLNNDLVKRVTQQFFSEKRGNNDQ</sequence>
<organism evidence="2 3">
    <name type="scientific">Convivina intestini</name>
    <dbReference type="NCBI Taxonomy" id="1505726"/>
    <lineage>
        <taxon>Bacteria</taxon>
        <taxon>Bacillati</taxon>
        <taxon>Bacillota</taxon>
        <taxon>Bacilli</taxon>
        <taxon>Lactobacillales</taxon>
        <taxon>Lactobacillaceae</taxon>
        <taxon>Convivina</taxon>
    </lineage>
</organism>
<dbReference type="Proteomes" id="UP000245433">
    <property type="component" value="Unassembled WGS sequence"/>
</dbReference>
<reference evidence="2 3" key="1">
    <citation type="submission" date="2018-04" db="EMBL/GenBank/DDBJ databases">
        <title>Genomic Encyclopedia of Type Strains, Phase IV (KMG-IV): sequencing the most valuable type-strain genomes for metagenomic binning, comparative biology and taxonomic classification.</title>
        <authorList>
            <person name="Goeker M."/>
        </authorList>
    </citation>
    <scope>NUCLEOTIDE SEQUENCE [LARGE SCALE GENOMIC DNA]</scope>
    <source>
        <strain evidence="2 3">DSM 28795</strain>
    </source>
</reference>
<dbReference type="Gene3D" id="1.10.1760.20">
    <property type="match status" value="1"/>
</dbReference>
<dbReference type="RefSeq" id="WP_089939060.1">
    <property type="nucleotide sequence ID" value="NZ_CAKOEX010000006.1"/>
</dbReference>
<feature type="transmembrane region" description="Helical" evidence="1">
    <location>
        <begin position="20"/>
        <end position="37"/>
    </location>
</feature>
<feature type="transmembrane region" description="Helical" evidence="1">
    <location>
        <begin position="84"/>
        <end position="104"/>
    </location>
</feature>
<proteinExistence type="predicted"/>
<dbReference type="OrthoDB" id="4624at2"/>
<evidence type="ECO:0000313" key="2">
    <source>
        <dbReference type="EMBL" id="PVY84276.1"/>
    </source>
</evidence>
<dbReference type="NCBIfam" id="TIGR04518">
    <property type="entry name" value="ECF_S_folT_fam"/>
    <property type="match status" value="1"/>
</dbReference>
<dbReference type="InterPro" id="IPR030949">
    <property type="entry name" value="ECF_S_folate_fam"/>
</dbReference>
<protein>
    <submittedName>
        <fullName evidence="2">ECF transporter S component (Folate family)</fullName>
    </submittedName>
</protein>
<dbReference type="Pfam" id="PF12822">
    <property type="entry name" value="ECF_trnsprt"/>
    <property type="match status" value="1"/>
</dbReference>
<keyword evidence="1" id="KW-0812">Transmembrane</keyword>
<dbReference type="GO" id="GO:0022857">
    <property type="term" value="F:transmembrane transporter activity"/>
    <property type="evidence" value="ECO:0007669"/>
    <property type="project" value="InterPro"/>
</dbReference>
<accession>A0A2U1D9B6</accession>
<dbReference type="AlphaFoldDB" id="A0A2U1D9B6"/>